<evidence type="ECO:0000256" key="4">
    <source>
        <dbReference type="ARBA" id="ARBA00022448"/>
    </source>
</evidence>
<comment type="similarity">
    <text evidence="2 12">Belongs to the ATPase protein 8 family.</text>
</comment>
<evidence type="ECO:0000313" key="14">
    <source>
        <dbReference type="EMBL" id="AOW43601.1"/>
    </source>
</evidence>
<comment type="subunit">
    <text evidence="3">F-type ATPases have 2 components, CF(1) - the catalytic core - and CF(0) - the membrane proton channel.</text>
</comment>
<evidence type="ECO:0000256" key="2">
    <source>
        <dbReference type="ARBA" id="ARBA00008892"/>
    </source>
</evidence>
<organism evidence="14">
    <name type="scientific">Epicauta aptera</name>
    <dbReference type="NCBI Taxonomy" id="1884676"/>
    <lineage>
        <taxon>Eukaryota</taxon>
        <taxon>Metazoa</taxon>
        <taxon>Ecdysozoa</taxon>
        <taxon>Arthropoda</taxon>
        <taxon>Hexapoda</taxon>
        <taxon>Insecta</taxon>
        <taxon>Pterygota</taxon>
        <taxon>Neoptera</taxon>
        <taxon>Endopterygota</taxon>
        <taxon>Coleoptera</taxon>
        <taxon>Polyphaga</taxon>
        <taxon>Cucujiformia</taxon>
        <taxon>Meloidae</taxon>
        <taxon>Meloinae</taxon>
        <taxon>Epicauta</taxon>
    </lineage>
</organism>
<geneLocation type="mitochondrion" evidence="14"/>
<evidence type="ECO:0000256" key="8">
    <source>
        <dbReference type="ARBA" id="ARBA00022989"/>
    </source>
</evidence>
<name>A0A342ZZK4_9CUCU</name>
<dbReference type="InterPro" id="IPR001421">
    <property type="entry name" value="ATP8_metazoa"/>
</dbReference>
<dbReference type="AlphaFoldDB" id="A0A342ZZK4"/>
<feature type="transmembrane region" description="Helical" evidence="13">
    <location>
        <begin position="12"/>
        <end position="33"/>
    </location>
</feature>
<sequence>MPQMAPLNWLSLLIFFITIFMLINSMNFYSFLYKSPESCELQKSLVKTNWKWL</sequence>
<protein>
    <recommendedName>
        <fullName evidence="12">ATP synthase complex subunit 8</fullName>
    </recommendedName>
</protein>
<keyword evidence="4 12" id="KW-0813">Transport</keyword>
<evidence type="ECO:0000256" key="5">
    <source>
        <dbReference type="ARBA" id="ARBA00022547"/>
    </source>
</evidence>
<proteinExistence type="inferred from homology"/>
<keyword evidence="10 12" id="KW-0496">Mitochondrion</keyword>
<dbReference type="Pfam" id="PF00895">
    <property type="entry name" value="ATP-synt_8"/>
    <property type="match status" value="1"/>
</dbReference>
<evidence type="ECO:0000256" key="13">
    <source>
        <dbReference type="SAM" id="Phobius"/>
    </source>
</evidence>
<evidence type="ECO:0000256" key="7">
    <source>
        <dbReference type="ARBA" id="ARBA00022781"/>
    </source>
</evidence>
<keyword evidence="5 12" id="KW-0138">CF(0)</keyword>
<dbReference type="RefSeq" id="YP_009316738.1">
    <property type="nucleotide sequence ID" value="NC_031820.1"/>
</dbReference>
<evidence type="ECO:0000256" key="11">
    <source>
        <dbReference type="ARBA" id="ARBA00023136"/>
    </source>
</evidence>
<evidence type="ECO:0000256" key="10">
    <source>
        <dbReference type="ARBA" id="ARBA00023128"/>
    </source>
</evidence>
<dbReference type="GO" id="GO:0015986">
    <property type="term" value="P:proton motive force-driven ATP synthesis"/>
    <property type="evidence" value="ECO:0007669"/>
    <property type="project" value="InterPro"/>
</dbReference>
<dbReference type="GO" id="GO:0031966">
    <property type="term" value="C:mitochondrial membrane"/>
    <property type="evidence" value="ECO:0007669"/>
    <property type="project" value="UniProtKB-SubCell"/>
</dbReference>
<evidence type="ECO:0000256" key="3">
    <source>
        <dbReference type="ARBA" id="ARBA00011291"/>
    </source>
</evidence>
<dbReference type="GeneID" id="30217564"/>
<dbReference type="GO" id="GO:0015078">
    <property type="term" value="F:proton transmembrane transporter activity"/>
    <property type="evidence" value="ECO:0007669"/>
    <property type="project" value="InterPro"/>
</dbReference>
<comment type="subcellular location">
    <subcellularLocation>
        <location evidence="1 12">Mitochondrion membrane</location>
        <topology evidence="1 12">Single-pass membrane protein</topology>
    </subcellularLocation>
</comment>
<evidence type="ECO:0000256" key="1">
    <source>
        <dbReference type="ARBA" id="ARBA00004304"/>
    </source>
</evidence>
<dbReference type="EMBL" id="KX023302">
    <property type="protein sequence ID" value="AOW43601.1"/>
    <property type="molecule type" value="Genomic_DNA"/>
</dbReference>
<gene>
    <name evidence="14" type="primary">ATP8</name>
</gene>
<dbReference type="GO" id="GO:0045259">
    <property type="term" value="C:proton-transporting ATP synthase complex"/>
    <property type="evidence" value="ECO:0007669"/>
    <property type="project" value="UniProtKB-KW"/>
</dbReference>
<reference evidence="14" key="1">
    <citation type="journal article" date="2016" name="Mitochondrial DNA Part B Resour">
        <title>The complete nucleotide sequence of the mitochondrial genome of Epicauta aptera Kaszab.</title>
        <authorList>
            <person name="Jie H."/>
            <person name="Lei M."/>
            <person name="Li P."/>
            <person name="Feng X."/>
            <person name="Zeng D."/>
            <person name="Zhao G."/>
            <person name="Zhu J."/>
            <person name="Zhang C."/>
            <person name="Yu M."/>
            <person name="Huang Y."/>
            <person name="Chen Q."/>
        </authorList>
    </citation>
    <scope>NUCLEOTIDE SEQUENCE</scope>
    <source>
        <tissue evidence="14">Abdomen</tissue>
    </source>
</reference>
<keyword evidence="7 12" id="KW-0375">Hydrogen ion transport</keyword>
<evidence type="ECO:0000256" key="9">
    <source>
        <dbReference type="ARBA" id="ARBA00023065"/>
    </source>
</evidence>
<dbReference type="CTD" id="4509"/>
<keyword evidence="8 13" id="KW-1133">Transmembrane helix</keyword>
<keyword evidence="11 13" id="KW-0472">Membrane</keyword>
<keyword evidence="6 12" id="KW-0812">Transmembrane</keyword>
<evidence type="ECO:0000256" key="6">
    <source>
        <dbReference type="ARBA" id="ARBA00022692"/>
    </source>
</evidence>
<accession>A0A342ZZK4</accession>
<evidence type="ECO:0000256" key="12">
    <source>
        <dbReference type="RuleBase" id="RU003661"/>
    </source>
</evidence>
<keyword evidence="9 12" id="KW-0406">Ion transport</keyword>